<reference evidence="1" key="1">
    <citation type="journal article" date="2015" name="Nature">
        <title>Complex archaea that bridge the gap between prokaryotes and eukaryotes.</title>
        <authorList>
            <person name="Spang A."/>
            <person name="Saw J.H."/>
            <person name="Jorgensen S.L."/>
            <person name="Zaremba-Niedzwiedzka K."/>
            <person name="Martijn J."/>
            <person name="Lind A.E."/>
            <person name="van Eijk R."/>
            <person name="Schleper C."/>
            <person name="Guy L."/>
            <person name="Ettema T.J."/>
        </authorList>
    </citation>
    <scope>NUCLEOTIDE SEQUENCE</scope>
</reference>
<dbReference type="EMBL" id="LAZR01029468">
    <property type="protein sequence ID" value="KKL59493.1"/>
    <property type="molecule type" value="Genomic_DNA"/>
</dbReference>
<comment type="caution">
    <text evidence="1">The sequence shown here is derived from an EMBL/GenBank/DDBJ whole genome shotgun (WGS) entry which is preliminary data.</text>
</comment>
<accession>A0A0F9DCN3</accession>
<dbReference type="AlphaFoldDB" id="A0A0F9DCN3"/>
<protein>
    <submittedName>
        <fullName evidence="1">Uncharacterized protein</fullName>
    </submittedName>
</protein>
<sequence length="131" mass="15791">HRHHIECIMDGIIKTRCFLEKDMTFKAKDEDYKVLKNVWLSVIKSWMDVSQAKNVELNERIFYLPENCQYLYWRVCEQKRKLTRDEVKEIALKAMSVSEYYEAWNILSRMELLIESNGLIRPHYISEIKDG</sequence>
<name>A0A0F9DCN3_9ZZZZ</name>
<proteinExistence type="predicted"/>
<feature type="non-terminal residue" evidence="1">
    <location>
        <position position="1"/>
    </location>
</feature>
<gene>
    <name evidence="1" type="ORF">LCGC14_2214780</name>
</gene>
<organism evidence="1">
    <name type="scientific">marine sediment metagenome</name>
    <dbReference type="NCBI Taxonomy" id="412755"/>
    <lineage>
        <taxon>unclassified sequences</taxon>
        <taxon>metagenomes</taxon>
        <taxon>ecological metagenomes</taxon>
    </lineage>
</organism>
<evidence type="ECO:0000313" key="1">
    <source>
        <dbReference type="EMBL" id="KKL59493.1"/>
    </source>
</evidence>